<dbReference type="InterPro" id="IPR037883">
    <property type="entry name" value="Knr4/Smi1-like_sf"/>
</dbReference>
<evidence type="ECO:0000313" key="2">
    <source>
        <dbReference type="Proteomes" id="UP000626244"/>
    </source>
</evidence>
<reference evidence="2" key="1">
    <citation type="journal article" date="2019" name="Int. J. Syst. Evol. Microbiol.">
        <title>The Global Catalogue of Microorganisms (GCM) 10K type strain sequencing project: providing services to taxonomists for standard genome sequencing and annotation.</title>
        <authorList>
            <consortium name="The Broad Institute Genomics Platform"/>
            <consortium name="The Broad Institute Genome Sequencing Center for Infectious Disease"/>
            <person name="Wu L."/>
            <person name="Ma J."/>
        </authorList>
    </citation>
    <scope>NUCLEOTIDE SEQUENCE [LARGE SCALE GENOMIC DNA]</scope>
    <source>
        <strain evidence="2">CGMCC 1.14993</strain>
    </source>
</reference>
<dbReference type="OrthoDB" id="2618743at2"/>
<keyword evidence="2" id="KW-1185">Reference proteome</keyword>
<dbReference type="AlphaFoldDB" id="A0A8J3AMA3"/>
<dbReference type="Proteomes" id="UP000626244">
    <property type="component" value="Unassembled WGS sequence"/>
</dbReference>
<accession>A0A8J3AMA3</accession>
<dbReference type="EMBL" id="BMHB01000001">
    <property type="protein sequence ID" value="GGI12963.1"/>
    <property type="molecule type" value="Genomic_DNA"/>
</dbReference>
<sequence length="308" mass="35904">MSWSNYEIALALLEENDVECDYIGECSELLIEKAELALGLNFPKIYRHFIGKYGAGVFGTWEILGITNENFLESYTPDNPDAIRFTLSKRKENKLPNNFITIIDYLYDIIYCLDLNNLNEEGEPAVVSFNIDEDWGEIEIVAEDFGDFLLYIMQNAIESLKLPPIKIFYNVETLKCTCVEIKPGKNTGNHWNKESIYLSEETITYLSRAIEKEFKDYSPWGLWGVSEIDKNTWELIIEQLENMKLFLTDEPKEEEIQTMVGFLWEDTESKFKENINQNISDLIVLIDEFQSWIRTQCKNHEFITILGN</sequence>
<comment type="caution">
    <text evidence="1">The sequence shown here is derived from an EMBL/GenBank/DDBJ whole genome shotgun (WGS) entry which is preliminary data.</text>
</comment>
<evidence type="ECO:0008006" key="3">
    <source>
        <dbReference type="Google" id="ProtNLM"/>
    </source>
</evidence>
<name>A0A8J3AMA3_9BACI</name>
<protein>
    <recommendedName>
        <fullName evidence="3">Knr4/Smi1-like domain-containing protein</fullName>
    </recommendedName>
</protein>
<dbReference type="Gene3D" id="3.40.1580.10">
    <property type="entry name" value="SMI1/KNR4-like"/>
    <property type="match status" value="1"/>
</dbReference>
<dbReference type="Pfam" id="PF14567">
    <property type="entry name" value="SUKH_5"/>
    <property type="match status" value="1"/>
</dbReference>
<dbReference type="RefSeq" id="WP_087997955.1">
    <property type="nucleotide sequence ID" value="NZ_BMHB01000001.1"/>
</dbReference>
<gene>
    <name evidence="1" type="ORF">GCM10007380_15540</name>
</gene>
<dbReference type="SUPFAM" id="SSF160631">
    <property type="entry name" value="SMI1/KNR4-like"/>
    <property type="match status" value="1"/>
</dbReference>
<proteinExistence type="predicted"/>
<evidence type="ECO:0000313" key="1">
    <source>
        <dbReference type="EMBL" id="GGI12963.1"/>
    </source>
</evidence>
<organism evidence="1 2">
    <name type="scientific">Gottfriedia solisilvae</name>
    <dbReference type="NCBI Taxonomy" id="1516104"/>
    <lineage>
        <taxon>Bacteria</taxon>
        <taxon>Bacillati</taxon>
        <taxon>Bacillota</taxon>
        <taxon>Bacilli</taxon>
        <taxon>Bacillales</taxon>
        <taxon>Bacillaceae</taxon>
        <taxon>Gottfriedia</taxon>
    </lineage>
</organism>